<accession>A0ABQ9GUX9</accession>
<proteinExistence type="predicted"/>
<reference evidence="1 2" key="1">
    <citation type="submission" date="2023-02" db="EMBL/GenBank/DDBJ databases">
        <title>LHISI_Scaffold_Assembly.</title>
        <authorList>
            <person name="Stuart O.P."/>
            <person name="Cleave R."/>
            <person name="Magrath M.J.L."/>
            <person name="Mikheyev A.S."/>
        </authorList>
    </citation>
    <scope>NUCLEOTIDE SEQUENCE [LARGE SCALE GENOMIC DNA]</scope>
    <source>
        <strain evidence="1">Daus_M_001</strain>
        <tissue evidence="1">Leg muscle</tissue>
    </source>
</reference>
<sequence length="155" mass="18065">MEHELFVMCGKYEYLMLVFDKSLTTVSPKCQLDVSVRFWGSSFNCYLNSEILGVIRAADMLKDFINATKVLELCKFLQIPIDGPNVMKAVQWDIIYFLRAANNLFHKVCPYRADFCHYSDSTKFPLKFFEVRLFQNQNVAQHDIEIIPDITAFVE</sequence>
<protein>
    <submittedName>
        <fullName evidence="1">Uncharacterized protein</fullName>
    </submittedName>
</protein>
<name>A0ABQ9GUX9_9NEOP</name>
<keyword evidence="2" id="KW-1185">Reference proteome</keyword>
<organism evidence="1 2">
    <name type="scientific">Dryococelus australis</name>
    <dbReference type="NCBI Taxonomy" id="614101"/>
    <lineage>
        <taxon>Eukaryota</taxon>
        <taxon>Metazoa</taxon>
        <taxon>Ecdysozoa</taxon>
        <taxon>Arthropoda</taxon>
        <taxon>Hexapoda</taxon>
        <taxon>Insecta</taxon>
        <taxon>Pterygota</taxon>
        <taxon>Neoptera</taxon>
        <taxon>Polyneoptera</taxon>
        <taxon>Phasmatodea</taxon>
        <taxon>Verophasmatodea</taxon>
        <taxon>Anareolatae</taxon>
        <taxon>Phasmatidae</taxon>
        <taxon>Eurycanthinae</taxon>
        <taxon>Dryococelus</taxon>
    </lineage>
</organism>
<dbReference type="EMBL" id="JARBHB010000009">
    <property type="protein sequence ID" value="KAJ8875811.1"/>
    <property type="molecule type" value="Genomic_DNA"/>
</dbReference>
<evidence type="ECO:0000313" key="1">
    <source>
        <dbReference type="EMBL" id="KAJ8875811.1"/>
    </source>
</evidence>
<dbReference type="Proteomes" id="UP001159363">
    <property type="component" value="Chromosome 8"/>
</dbReference>
<evidence type="ECO:0000313" key="2">
    <source>
        <dbReference type="Proteomes" id="UP001159363"/>
    </source>
</evidence>
<gene>
    <name evidence="1" type="ORF">PR048_023712</name>
</gene>
<comment type="caution">
    <text evidence="1">The sequence shown here is derived from an EMBL/GenBank/DDBJ whole genome shotgun (WGS) entry which is preliminary data.</text>
</comment>